<dbReference type="FunCoup" id="A0A3G9JBM3">
    <property type="interactions" value="293"/>
</dbReference>
<dbReference type="CDD" id="cd10027">
    <property type="entry name" value="UDG-F1-like"/>
    <property type="match status" value="1"/>
</dbReference>
<evidence type="ECO:0000256" key="8">
    <source>
        <dbReference type="ARBA" id="ARBA00023204"/>
    </source>
</evidence>
<evidence type="ECO:0000256" key="4">
    <source>
        <dbReference type="ARBA" id="ARBA00012030"/>
    </source>
</evidence>
<keyword evidence="9" id="KW-0963">Cytoplasm</keyword>
<comment type="catalytic activity">
    <reaction evidence="1 9 11">
        <text>Hydrolyzes single-stranded DNA or mismatched double-stranded DNA and polynucleotides, releasing free uracil.</text>
        <dbReference type="EC" id="3.2.2.27"/>
    </reaction>
</comment>
<keyword evidence="8 9" id="KW-0234">DNA repair</keyword>
<evidence type="ECO:0000259" key="12">
    <source>
        <dbReference type="SMART" id="SM00986"/>
    </source>
</evidence>
<dbReference type="KEGG" id="ebm:SG0102_06890"/>
<name>A0A3G9JBM3_9FIRM</name>
<keyword evidence="7 9" id="KW-0378">Hydrolase</keyword>
<protein>
    <recommendedName>
        <fullName evidence="5 9">Uracil-DNA glycosylase</fullName>
        <shortName evidence="9">UDG</shortName>
        <ecNumber evidence="4 9">3.2.2.27</ecNumber>
    </recommendedName>
</protein>
<dbReference type="InterPro" id="IPR005122">
    <property type="entry name" value="Uracil-DNA_glycosylase-like"/>
</dbReference>
<gene>
    <name evidence="9 13" type="primary">ung</name>
    <name evidence="13" type="ORF">SG0102_06890</name>
</gene>
<dbReference type="InterPro" id="IPR036895">
    <property type="entry name" value="Uracil-DNA_glycosylase-like_sf"/>
</dbReference>
<dbReference type="InterPro" id="IPR018085">
    <property type="entry name" value="Ura-DNA_Glyclase_AS"/>
</dbReference>
<dbReference type="NCBIfam" id="NF003591">
    <property type="entry name" value="PRK05254.1-4"/>
    <property type="match status" value="1"/>
</dbReference>
<dbReference type="Gene3D" id="3.40.470.10">
    <property type="entry name" value="Uracil-DNA glycosylase-like domain"/>
    <property type="match status" value="1"/>
</dbReference>
<dbReference type="NCBIfam" id="NF003592">
    <property type="entry name" value="PRK05254.1-5"/>
    <property type="match status" value="1"/>
</dbReference>
<evidence type="ECO:0000256" key="2">
    <source>
        <dbReference type="ARBA" id="ARBA00002631"/>
    </source>
</evidence>
<organism evidence="13 14">
    <name type="scientific">Intestinibaculum porci</name>
    <dbReference type="NCBI Taxonomy" id="2487118"/>
    <lineage>
        <taxon>Bacteria</taxon>
        <taxon>Bacillati</taxon>
        <taxon>Bacillota</taxon>
        <taxon>Erysipelotrichia</taxon>
        <taxon>Erysipelotrichales</taxon>
        <taxon>Erysipelotrichaceae</taxon>
        <taxon>Intestinibaculum</taxon>
    </lineage>
</organism>
<dbReference type="Proteomes" id="UP000268059">
    <property type="component" value="Chromosome"/>
</dbReference>
<evidence type="ECO:0000313" key="14">
    <source>
        <dbReference type="Proteomes" id="UP000268059"/>
    </source>
</evidence>
<dbReference type="SUPFAM" id="SSF52141">
    <property type="entry name" value="Uracil-DNA glycosylase-like"/>
    <property type="match status" value="1"/>
</dbReference>
<dbReference type="OrthoDB" id="9804372at2"/>
<dbReference type="Pfam" id="PF03167">
    <property type="entry name" value="UDG"/>
    <property type="match status" value="1"/>
</dbReference>
<dbReference type="PANTHER" id="PTHR11264">
    <property type="entry name" value="URACIL-DNA GLYCOSYLASE"/>
    <property type="match status" value="1"/>
</dbReference>
<dbReference type="PROSITE" id="PS00130">
    <property type="entry name" value="U_DNA_GLYCOSYLASE"/>
    <property type="match status" value="1"/>
</dbReference>
<comment type="subcellular location">
    <subcellularLocation>
        <location evidence="9">Cytoplasm</location>
    </subcellularLocation>
</comment>
<comment type="function">
    <text evidence="2 9 11">Excises uracil residues from the DNA which can arise as a result of misincorporation of dUMP residues by DNA polymerase or due to deamination of cytosine.</text>
</comment>
<dbReference type="GO" id="GO:0097510">
    <property type="term" value="P:base-excision repair, AP site formation via deaminated base removal"/>
    <property type="evidence" value="ECO:0007669"/>
    <property type="project" value="TreeGrafter"/>
</dbReference>
<evidence type="ECO:0000256" key="11">
    <source>
        <dbReference type="RuleBase" id="RU003780"/>
    </source>
</evidence>
<evidence type="ECO:0000256" key="6">
    <source>
        <dbReference type="ARBA" id="ARBA00022763"/>
    </source>
</evidence>
<dbReference type="FunFam" id="3.40.470.10:FF:000001">
    <property type="entry name" value="Uracil-DNA glycosylase"/>
    <property type="match status" value="1"/>
</dbReference>
<keyword evidence="14" id="KW-1185">Reference proteome</keyword>
<dbReference type="EC" id="3.2.2.27" evidence="4 9"/>
<evidence type="ECO:0000256" key="1">
    <source>
        <dbReference type="ARBA" id="ARBA00001400"/>
    </source>
</evidence>
<dbReference type="SMART" id="SM00987">
    <property type="entry name" value="UreE_C"/>
    <property type="match status" value="1"/>
</dbReference>
<evidence type="ECO:0000256" key="3">
    <source>
        <dbReference type="ARBA" id="ARBA00008184"/>
    </source>
</evidence>
<dbReference type="NCBIfam" id="NF003588">
    <property type="entry name" value="PRK05254.1-1"/>
    <property type="match status" value="1"/>
</dbReference>
<feature type="active site" description="Proton acceptor" evidence="9 10">
    <location>
        <position position="60"/>
    </location>
</feature>
<dbReference type="GO" id="GO:0004844">
    <property type="term" value="F:uracil DNA N-glycosylase activity"/>
    <property type="evidence" value="ECO:0007669"/>
    <property type="project" value="UniProtKB-UniRule"/>
</dbReference>
<proteinExistence type="inferred from homology"/>
<dbReference type="SMART" id="SM00986">
    <property type="entry name" value="UDG"/>
    <property type="match status" value="1"/>
</dbReference>
<dbReference type="EMBL" id="AP019309">
    <property type="protein sequence ID" value="BBH25755.1"/>
    <property type="molecule type" value="Genomic_DNA"/>
</dbReference>
<evidence type="ECO:0000256" key="10">
    <source>
        <dbReference type="PROSITE-ProRule" id="PRU10072"/>
    </source>
</evidence>
<dbReference type="RefSeq" id="WP_125118678.1">
    <property type="nucleotide sequence ID" value="NZ_AP019309.1"/>
</dbReference>
<evidence type="ECO:0000256" key="9">
    <source>
        <dbReference type="HAMAP-Rule" id="MF_00148"/>
    </source>
</evidence>
<comment type="similarity">
    <text evidence="3 9 11">Belongs to the uracil-DNA glycosylase (UDG) superfamily. UNG family.</text>
</comment>
<dbReference type="PANTHER" id="PTHR11264:SF0">
    <property type="entry name" value="URACIL-DNA GLYCOSYLASE"/>
    <property type="match status" value="1"/>
</dbReference>
<feature type="domain" description="Uracil-DNA glycosylase-like" evidence="12">
    <location>
        <begin position="45"/>
        <end position="204"/>
    </location>
</feature>
<dbReference type="GO" id="GO:0005737">
    <property type="term" value="C:cytoplasm"/>
    <property type="evidence" value="ECO:0007669"/>
    <property type="project" value="UniProtKB-SubCell"/>
</dbReference>
<accession>A0A3G9JBM3</accession>
<dbReference type="InterPro" id="IPR002043">
    <property type="entry name" value="UDG_fam1"/>
</dbReference>
<reference evidence="13 14" key="1">
    <citation type="submission" date="2018-11" db="EMBL/GenBank/DDBJ databases">
        <title>Novel Erysipelotrichaceae bacterium isolated from small intestine of a swine.</title>
        <authorList>
            <person name="Kim J.S."/>
            <person name="Choe H."/>
            <person name="Lee Y.R."/>
            <person name="Kim K.M."/>
            <person name="Park D.S."/>
        </authorList>
    </citation>
    <scope>NUCLEOTIDE SEQUENCE [LARGE SCALE GENOMIC DNA]</scope>
    <source>
        <strain evidence="13 14">SG0102</strain>
    </source>
</reference>
<dbReference type="AlphaFoldDB" id="A0A3G9JBM3"/>
<evidence type="ECO:0000256" key="7">
    <source>
        <dbReference type="ARBA" id="ARBA00022801"/>
    </source>
</evidence>
<sequence length="217" mass="24959">MRTFREIINTEAKEPYYQALHQFVEDEYATHTIFPPHKQIYHAFNFCDYEDIKVVILGQDPYHELHQANGLAFSVNKGVRIPPSLINIYKEAMSDVGIPQPHSGDLTPWARQGVLLLNTVLTVREGMANSHKGHGWEIFTDHIIEAMNEREKPVVFILWGRAARNKAPMIHERHLVIESAHPSPLSANRGFFGSRPFSRTNAFLREHGIAEIDWRID</sequence>
<dbReference type="NCBIfam" id="TIGR00628">
    <property type="entry name" value="ung"/>
    <property type="match status" value="1"/>
</dbReference>
<dbReference type="NCBIfam" id="NF003589">
    <property type="entry name" value="PRK05254.1-2"/>
    <property type="match status" value="1"/>
</dbReference>
<dbReference type="HAMAP" id="MF_00148">
    <property type="entry name" value="UDG"/>
    <property type="match status" value="1"/>
</dbReference>
<evidence type="ECO:0000256" key="5">
    <source>
        <dbReference type="ARBA" id="ARBA00018429"/>
    </source>
</evidence>
<keyword evidence="6 9" id="KW-0227">DNA damage</keyword>
<dbReference type="InParanoid" id="A0A3G9JBM3"/>
<evidence type="ECO:0000313" key="13">
    <source>
        <dbReference type="EMBL" id="BBH25755.1"/>
    </source>
</evidence>